<evidence type="ECO:0000259" key="1">
    <source>
        <dbReference type="SMART" id="SM00507"/>
    </source>
</evidence>
<dbReference type="CDD" id="cd00085">
    <property type="entry name" value="HNHc"/>
    <property type="match status" value="1"/>
</dbReference>
<accession>A0A839QMT9</accession>
<proteinExistence type="predicted"/>
<keyword evidence="3" id="KW-1185">Reference proteome</keyword>
<gene>
    <name evidence="2" type="ORF">E9229_001507</name>
</gene>
<dbReference type="EMBL" id="JACHVS010000001">
    <property type="protein sequence ID" value="MBB2995316.1"/>
    <property type="molecule type" value="Genomic_DNA"/>
</dbReference>
<reference evidence="2 3" key="1">
    <citation type="submission" date="2020-08" db="EMBL/GenBank/DDBJ databases">
        <title>Sequencing the genomes of 1000 actinobacteria strains.</title>
        <authorList>
            <person name="Klenk H.-P."/>
        </authorList>
    </citation>
    <scope>NUCLEOTIDE SEQUENCE [LARGE SCALE GENOMIC DNA]</scope>
    <source>
        <strain evidence="2 3">DSM 22826</strain>
    </source>
</reference>
<sequence length="565" mass="61749">MGSIKNVPPELRVDAGSQSGLAGIIDRLKGNEGRRRALDAEDVHLRALATEAVLNEHHRALEDAVELTGVRRDASPSEKLRALVGNENLALNQWVETVLASEISAALAIGELQARGMIKEAAELLTHRRKTLAALEGGSISYPAARIILEHCEALQPLLPPSRPVPATKAQAQHYDAQVASSADCLEEARDRMEEALLLFAPGHTASQLRAKGRRLRERLSPTGLADRHHLAVENRNVRVEYSGDGMSEIRLYVSAAIGRAIGDRLGHIARLLGKDLPTTCRSSQMRADIAVELLLGTSTKSSWENIHADLMVVLPHEVLTGEPGEIPWYGIPTSGVANETDAGKQRTVATLLEGPAEICGFGSLDAETVRRLASQAKTWGRLFATPEGLAITGMARERYRPTKAQRRLLKVRDGTCTHPTCNRWALNEVDHIHEFQDGGRTDVQNLRPGCRLHHLMKTLGLWEVAANPDGSLTHQSPAGLPYVSWPERPLEFLARPKLPGSILPAGCAASEKLQQPKRSAIRRTPRTRRSTRDTLITTEPVTATRTVDPWIATGRDVQRPGPAF</sequence>
<organism evidence="2 3">
    <name type="scientific">Paeniglutamicibacter cryotolerans</name>
    <dbReference type="NCBI Taxonomy" id="670079"/>
    <lineage>
        <taxon>Bacteria</taxon>
        <taxon>Bacillati</taxon>
        <taxon>Actinomycetota</taxon>
        <taxon>Actinomycetes</taxon>
        <taxon>Micrococcales</taxon>
        <taxon>Micrococcaceae</taxon>
        <taxon>Paeniglutamicibacter</taxon>
    </lineage>
</organism>
<dbReference type="SMART" id="SM00507">
    <property type="entry name" value="HNHc"/>
    <property type="match status" value="1"/>
</dbReference>
<name>A0A839QMT9_9MICC</name>
<dbReference type="InterPro" id="IPR003615">
    <property type="entry name" value="HNH_nuc"/>
</dbReference>
<dbReference type="Pfam" id="PF02720">
    <property type="entry name" value="DUF222"/>
    <property type="match status" value="1"/>
</dbReference>
<protein>
    <recommendedName>
        <fullName evidence="1">HNH nuclease domain-containing protein</fullName>
    </recommendedName>
</protein>
<evidence type="ECO:0000313" key="2">
    <source>
        <dbReference type="EMBL" id="MBB2995316.1"/>
    </source>
</evidence>
<comment type="caution">
    <text evidence="2">The sequence shown here is derived from an EMBL/GenBank/DDBJ whole genome shotgun (WGS) entry which is preliminary data.</text>
</comment>
<feature type="domain" description="HNH nuclease" evidence="1">
    <location>
        <begin position="405"/>
        <end position="456"/>
    </location>
</feature>
<dbReference type="Gene3D" id="1.10.30.50">
    <property type="match status" value="1"/>
</dbReference>
<dbReference type="RefSeq" id="WP_183510599.1">
    <property type="nucleotide sequence ID" value="NZ_BAABGK010000022.1"/>
</dbReference>
<dbReference type="InterPro" id="IPR003870">
    <property type="entry name" value="DUF222"/>
</dbReference>
<evidence type="ECO:0000313" key="3">
    <source>
        <dbReference type="Proteomes" id="UP000523000"/>
    </source>
</evidence>
<dbReference type="AlphaFoldDB" id="A0A839QMT9"/>
<dbReference type="Proteomes" id="UP000523000">
    <property type="component" value="Unassembled WGS sequence"/>
</dbReference>